<evidence type="ECO:0000256" key="2">
    <source>
        <dbReference type="ARBA" id="ARBA00006676"/>
    </source>
</evidence>
<gene>
    <name evidence="7" type="ORF">ABID26_000123</name>
</gene>
<dbReference type="InterPro" id="IPR006330">
    <property type="entry name" value="Ado/ade_deaminase"/>
</dbReference>
<reference evidence="7 8" key="1">
    <citation type="submission" date="2024-06" db="EMBL/GenBank/DDBJ databases">
        <title>Genomic Encyclopedia of Type Strains, Phase IV (KMG-IV): sequencing the most valuable type-strain genomes for metagenomic binning, comparative biology and taxonomic classification.</title>
        <authorList>
            <person name="Goeker M."/>
        </authorList>
    </citation>
    <scope>NUCLEOTIDE SEQUENCE [LARGE SCALE GENOMIC DNA]</scope>
    <source>
        <strain evidence="7 8">DSM 29846</strain>
    </source>
</reference>
<dbReference type="NCBIfam" id="TIGR01430">
    <property type="entry name" value="aden_deam"/>
    <property type="match status" value="1"/>
</dbReference>
<name>A0ABV2HJL3_9HYPH</name>
<protein>
    <submittedName>
        <fullName evidence="7">Adenosine deaminase</fullName>
        <ecNumber evidence="7">3.5.4.4</ecNumber>
    </submittedName>
</protein>
<dbReference type="EMBL" id="JBEPLM010000001">
    <property type="protein sequence ID" value="MET3590744.1"/>
    <property type="molecule type" value="Genomic_DNA"/>
</dbReference>
<dbReference type="InterPro" id="IPR001365">
    <property type="entry name" value="A_deaminase_dom"/>
</dbReference>
<evidence type="ECO:0000256" key="1">
    <source>
        <dbReference type="ARBA" id="ARBA00001947"/>
    </source>
</evidence>
<comment type="cofactor">
    <cofactor evidence="1">
        <name>Zn(2+)</name>
        <dbReference type="ChEBI" id="CHEBI:29105"/>
    </cofactor>
</comment>
<dbReference type="EC" id="3.5.4.4" evidence="7"/>
<keyword evidence="3" id="KW-0479">Metal-binding</keyword>
<dbReference type="InterPro" id="IPR006650">
    <property type="entry name" value="A/AMP_deam_AS"/>
</dbReference>
<dbReference type="RefSeq" id="WP_292344334.1">
    <property type="nucleotide sequence ID" value="NZ_JBEPLM010000001.1"/>
</dbReference>
<dbReference type="Pfam" id="PF00962">
    <property type="entry name" value="A_deaminase"/>
    <property type="match status" value="1"/>
</dbReference>
<dbReference type="Proteomes" id="UP001549036">
    <property type="component" value="Unassembled WGS sequence"/>
</dbReference>
<dbReference type="PANTHER" id="PTHR43114">
    <property type="entry name" value="ADENINE DEAMINASE"/>
    <property type="match status" value="1"/>
</dbReference>
<evidence type="ECO:0000259" key="6">
    <source>
        <dbReference type="Pfam" id="PF00962"/>
    </source>
</evidence>
<sequence>MVDFIALPKAEVHIHVEGCIETDEVVGNCETAGIPLRRPRESLFEAHDLKSFLEMLDWICGTFRTPDQLAHTAYRLSQRLAKSGVRYADVIVNPTHWRHWRRNIPGMIEAFDEGFAAAEKDGFPPAGLCISLLRTQSEAEAIELVGLLTEIRHPRVVALSIDGNEAAAGRTGPRFADAFRRAAVAGLRRTVHAGESSGPEGVRDALELLGADRIDHGVRAIEDPELVSLLADRQIPLGICPVSNLTLGVYPSLAEHPIDRLRKAGVPVSINTDDPELLGTTLEDSYAQCAAAFAWDGEIIRQLAATSIEASYAEPSVKARVMEELAAWQV</sequence>
<keyword evidence="8" id="KW-1185">Reference proteome</keyword>
<feature type="domain" description="Adenosine deaminase" evidence="6">
    <location>
        <begin position="8"/>
        <end position="328"/>
    </location>
</feature>
<dbReference type="InterPro" id="IPR032466">
    <property type="entry name" value="Metal_Hydrolase"/>
</dbReference>
<accession>A0ABV2HJL3</accession>
<dbReference type="GO" id="GO:0016787">
    <property type="term" value="F:hydrolase activity"/>
    <property type="evidence" value="ECO:0007669"/>
    <property type="project" value="UniProtKB-KW"/>
</dbReference>
<evidence type="ECO:0000256" key="3">
    <source>
        <dbReference type="ARBA" id="ARBA00022723"/>
    </source>
</evidence>
<evidence type="ECO:0000256" key="5">
    <source>
        <dbReference type="ARBA" id="ARBA00022833"/>
    </source>
</evidence>
<comment type="similarity">
    <text evidence="2">Belongs to the metallo-dependent hydrolases superfamily. Adenosine and AMP deaminases family.</text>
</comment>
<dbReference type="PANTHER" id="PTHR43114:SF6">
    <property type="entry name" value="ADENINE DEAMINASE"/>
    <property type="match status" value="1"/>
</dbReference>
<organism evidence="7 8">
    <name type="scientific">Mesorhizobium shonense</name>
    <dbReference type="NCBI Taxonomy" id="1209948"/>
    <lineage>
        <taxon>Bacteria</taxon>
        <taxon>Pseudomonadati</taxon>
        <taxon>Pseudomonadota</taxon>
        <taxon>Alphaproteobacteria</taxon>
        <taxon>Hyphomicrobiales</taxon>
        <taxon>Phyllobacteriaceae</taxon>
        <taxon>Mesorhizobium</taxon>
    </lineage>
</organism>
<dbReference type="PROSITE" id="PS00485">
    <property type="entry name" value="A_DEAMINASE"/>
    <property type="match status" value="1"/>
</dbReference>
<keyword evidence="5" id="KW-0862">Zinc</keyword>
<evidence type="ECO:0000313" key="7">
    <source>
        <dbReference type="EMBL" id="MET3590744.1"/>
    </source>
</evidence>
<dbReference type="Gene3D" id="3.20.20.140">
    <property type="entry name" value="Metal-dependent hydrolases"/>
    <property type="match status" value="1"/>
</dbReference>
<evidence type="ECO:0000313" key="8">
    <source>
        <dbReference type="Proteomes" id="UP001549036"/>
    </source>
</evidence>
<comment type="caution">
    <text evidence="7">The sequence shown here is derived from an EMBL/GenBank/DDBJ whole genome shotgun (WGS) entry which is preliminary data.</text>
</comment>
<evidence type="ECO:0000256" key="4">
    <source>
        <dbReference type="ARBA" id="ARBA00022801"/>
    </source>
</evidence>
<dbReference type="SUPFAM" id="SSF51556">
    <property type="entry name" value="Metallo-dependent hydrolases"/>
    <property type="match status" value="1"/>
</dbReference>
<proteinExistence type="inferred from homology"/>
<keyword evidence="4 7" id="KW-0378">Hydrolase</keyword>